<dbReference type="Gene3D" id="3.40.50.300">
    <property type="entry name" value="P-loop containing nucleotide triphosphate hydrolases"/>
    <property type="match status" value="1"/>
</dbReference>
<gene>
    <name evidence="3" type="ORF">RM423_18580</name>
</gene>
<evidence type="ECO:0000256" key="1">
    <source>
        <dbReference type="ARBA" id="ARBA00006611"/>
    </source>
</evidence>
<dbReference type="EMBL" id="JAVREH010000037">
    <property type="protein sequence ID" value="MDT0263392.1"/>
    <property type="molecule type" value="Genomic_DNA"/>
</dbReference>
<dbReference type="CDD" id="cd01130">
    <property type="entry name" value="VirB11-like_ATPase"/>
    <property type="match status" value="1"/>
</dbReference>
<dbReference type="Pfam" id="PF00437">
    <property type="entry name" value="T2SSE"/>
    <property type="match status" value="1"/>
</dbReference>
<dbReference type="InterPro" id="IPR001482">
    <property type="entry name" value="T2SS/T4SS_dom"/>
</dbReference>
<dbReference type="InterPro" id="IPR050921">
    <property type="entry name" value="T4SS_GSP_E_ATPase"/>
</dbReference>
<dbReference type="NCBIfam" id="TIGR03819">
    <property type="entry name" value="heli_sec_ATPase"/>
    <property type="match status" value="1"/>
</dbReference>
<evidence type="ECO:0000313" key="4">
    <source>
        <dbReference type="Proteomes" id="UP001183176"/>
    </source>
</evidence>
<evidence type="ECO:0000259" key="2">
    <source>
        <dbReference type="Pfam" id="PF00437"/>
    </source>
</evidence>
<dbReference type="Gene3D" id="3.30.450.380">
    <property type="match status" value="1"/>
</dbReference>
<proteinExistence type="inferred from homology"/>
<dbReference type="PANTHER" id="PTHR30486:SF6">
    <property type="entry name" value="TYPE IV PILUS RETRACTATION ATPASE PILT"/>
    <property type="match status" value="1"/>
</dbReference>
<dbReference type="InterPro" id="IPR027417">
    <property type="entry name" value="P-loop_NTPase"/>
</dbReference>
<evidence type="ECO:0000313" key="3">
    <source>
        <dbReference type="EMBL" id="MDT0263392.1"/>
    </source>
</evidence>
<sequence>MNGQLVDRVRSRLASGTDGLGMAQVAGQESALLLDSGALSELTGQLTAELTGAGPLEDALSAEGVTDVLVNAPDQVWVDRGHGLERWPLYFESDAAVRRLATRLAAQAGRRLDDAAPYVDAALPDGTRLHAILPPLVAHPTLSLRVLARRRLSLSDLVELGALPADLAELLAALIDARLTMLISGGAGTGKTTLLAALLGTVGPCERIITIEDAAELAVDHPHVVALLARAANVERAGDVPLRELVRQSLRMRADRIVVGEFRGAEIVELLGALNTGHDGGAATVHANSVSDVPARLIALAALGGMSAAALVAQAASALDLLVHIRRDRGGRRRVEQVALWPRLGDQPEPRLVWNRTGGLHPAAAELTRRLDEAQLPVPSLLRS</sequence>
<keyword evidence="4" id="KW-1185">Reference proteome</keyword>
<comment type="similarity">
    <text evidence="1">Belongs to the GSP E family.</text>
</comment>
<dbReference type="SUPFAM" id="SSF52540">
    <property type="entry name" value="P-loop containing nucleoside triphosphate hydrolases"/>
    <property type="match status" value="1"/>
</dbReference>
<feature type="domain" description="Bacterial type II secretion system protein E" evidence="2">
    <location>
        <begin position="51"/>
        <end position="311"/>
    </location>
</feature>
<comment type="caution">
    <text evidence="3">The sequence shown here is derived from an EMBL/GenBank/DDBJ whole genome shotgun (WGS) entry which is preliminary data.</text>
</comment>
<dbReference type="PANTHER" id="PTHR30486">
    <property type="entry name" value="TWITCHING MOTILITY PROTEIN PILT"/>
    <property type="match status" value="1"/>
</dbReference>
<dbReference type="Proteomes" id="UP001183176">
    <property type="component" value="Unassembled WGS sequence"/>
</dbReference>
<dbReference type="InterPro" id="IPR022399">
    <property type="entry name" value="TadA-like_ATPase"/>
</dbReference>
<protein>
    <submittedName>
        <fullName evidence="3">TadA family conjugal transfer-associated ATPase</fullName>
    </submittedName>
</protein>
<name>A0ABU2JEM9_9ACTN</name>
<organism evidence="3 4">
    <name type="scientific">Jatrophihabitans lederbergiae</name>
    <dbReference type="NCBI Taxonomy" id="3075547"/>
    <lineage>
        <taxon>Bacteria</taxon>
        <taxon>Bacillati</taxon>
        <taxon>Actinomycetota</taxon>
        <taxon>Actinomycetes</taxon>
        <taxon>Jatrophihabitantales</taxon>
        <taxon>Jatrophihabitantaceae</taxon>
        <taxon>Jatrophihabitans</taxon>
    </lineage>
</organism>
<accession>A0ABU2JEM9</accession>
<reference evidence="4" key="1">
    <citation type="submission" date="2023-07" db="EMBL/GenBank/DDBJ databases">
        <title>30 novel species of actinomycetes from the DSMZ collection.</title>
        <authorList>
            <person name="Nouioui I."/>
        </authorList>
    </citation>
    <scope>NUCLEOTIDE SEQUENCE [LARGE SCALE GENOMIC DNA]</scope>
    <source>
        <strain evidence="4">DSM 44399</strain>
    </source>
</reference>
<dbReference type="RefSeq" id="WP_311424539.1">
    <property type="nucleotide sequence ID" value="NZ_JAVREH010000037.1"/>
</dbReference>